<dbReference type="Proteomes" id="UP001320420">
    <property type="component" value="Unassembled WGS sequence"/>
</dbReference>
<reference evidence="2 3" key="1">
    <citation type="submission" date="2024-02" db="EMBL/GenBank/DDBJ databases">
        <title>De novo assembly and annotation of 12 fungi associated with fruit tree decline syndrome in Ontario, Canada.</title>
        <authorList>
            <person name="Sulman M."/>
            <person name="Ellouze W."/>
            <person name="Ilyukhin E."/>
        </authorList>
    </citation>
    <scope>NUCLEOTIDE SEQUENCE [LARGE SCALE GENOMIC DNA]</scope>
    <source>
        <strain evidence="2 3">M11/M66-122</strain>
    </source>
</reference>
<feature type="domain" description="AB hydrolase-1" evidence="1">
    <location>
        <begin position="30"/>
        <end position="131"/>
    </location>
</feature>
<dbReference type="Gene3D" id="3.40.50.1820">
    <property type="entry name" value="alpha/beta hydrolase"/>
    <property type="match status" value="1"/>
</dbReference>
<gene>
    <name evidence="2" type="ORF">SLS62_001264</name>
</gene>
<dbReference type="InterPro" id="IPR000073">
    <property type="entry name" value="AB_hydrolase_1"/>
</dbReference>
<protein>
    <recommendedName>
        <fullName evidence="1">AB hydrolase-1 domain-containing protein</fullName>
    </recommendedName>
</protein>
<proteinExistence type="predicted"/>
<evidence type="ECO:0000313" key="2">
    <source>
        <dbReference type="EMBL" id="KAK7756819.1"/>
    </source>
</evidence>
<organism evidence="2 3">
    <name type="scientific">Diatrype stigma</name>
    <dbReference type="NCBI Taxonomy" id="117547"/>
    <lineage>
        <taxon>Eukaryota</taxon>
        <taxon>Fungi</taxon>
        <taxon>Dikarya</taxon>
        <taxon>Ascomycota</taxon>
        <taxon>Pezizomycotina</taxon>
        <taxon>Sordariomycetes</taxon>
        <taxon>Xylariomycetidae</taxon>
        <taxon>Xylariales</taxon>
        <taxon>Diatrypaceae</taxon>
        <taxon>Diatrype</taxon>
    </lineage>
</organism>
<dbReference type="Pfam" id="PF00561">
    <property type="entry name" value="Abhydrolase_1"/>
    <property type="match status" value="1"/>
</dbReference>
<evidence type="ECO:0000313" key="3">
    <source>
        <dbReference type="Proteomes" id="UP001320420"/>
    </source>
</evidence>
<dbReference type="PANTHER" id="PTHR43798:SF33">
    <property type="entry name" value="HYDROLASE, PUTATIVE (AFU_ORTHOLOGUE AFUA_2G14860)-RELATED"/>
    <property type="match status" value="1"/>
</dbReference>
<comment type="caution">
    <text evidence="2">The sequence shown here is derived from an EMBL/GenBank/DDBJ whole genome shotgun (WGS) entry which is preliminary data.</text>
</comment>
<dbReference type="GO" id="GO:0046464">
    <property type="term" value="P:acylglycerol catabolic process"/>
    <property type="evidence" value="ECO:0007669"/>
    <property type="project" value="TreeGrafter"/>
</dbReference>
<dbReference type="InterPro" id="IPR050266">
    <property type="entry name" value="AB_hydrolase_sf"/>
</dbReference>
<dbReference type="SUPFAM" id="SSF53474">
    <property type="entry name" value="alpha/beta-Hydrolases"/>
    <property type="match status" value="1"/>
</dbReference>
<dbReference type="InterPro" id="IPR029058">
    <property type="entry name" value="AB_hydrolase_fold"/>
</dbReference>
<dbReference type="GO" id="GO:0047372">
    <property type="term" value="F:monoacylglycerol lipase activity"/>
    <property type="evidence" value="ECO:0007669"/>
    <property type="project" value="TreeGrafter"/>
</dbReference>
<keyword evidence="3" id="KW-1185">Reference proteome</keyword>
<dbReference type="EMBL" id="JAKJXP020000005">
    <property type="protein sequence ID" value="KAK7756819.1"/>
    <property type="molecule type" value="Genomic_DNA"/>
</dbReference>
<name>A0AAN9UWG7_9PEZI</name>
<dbReference type="GO" id="GO:0016020">
    <property type="term" value="C:membrane"/>
    <property type="evidence" value="ECO:0007669"/>
    <property type="project" value="TreeGrafter"/>
</dbReference>
<accession>A0AAN9UWG7</accession>
<dbReference type="AlphaFoldDB" id="A0AAN9UWG7"/>
<evidence type="ECO:0000259" key="1">
    <source>
        <dbReference type="Pfam" id="PF00561"/>
    </source>
</evidence>
<dbReference type="PANTHER" id="PTHR43798">
    <property type="entry name" value="MONOACYLGLYCEROL LIPASE"/>
    <property type="match status" value="1"/>
</dbReference>
<sequence>MAATTTVFVPHLDTQAGFKLSHGRVDPAKPTVVLVNSMCTTAALFAPQFASARLLDAANLLAIEPLGHGATRCRGGEHFTYWDSALVALQVMEALGVEKAYALGTSQGGWIVTRMALLRPDKILGLLPLGTSMDGETADSRSKGCWDAPPLAAVFLDKWQPTPNFVVGDDWIGAVISSGFGTTSSEEEAAFWTKTLREVYSGEEGRKKLRIAVMCLAERDALLFRVRDIKCPVHWLQVRKSSLVLYVPRYVNCQRIVVL</sequence>